<dbReference type="PROSITE" id="PS00141">
    <property type="entry name" value="ASP_PROTEASE"/>
    <property type="match status" value="1"/>
</dbReference>
<dbReference type="PANTHER" id="PTHR13683">
    <property type="entry name" value="ASPARTYL PROTEASES"/>
    <property type="match status" value="1"/>
</dbReference>
<dbReference type="EnsemblPlants" id="TraesCS7B02G129200.1">
    <property type="protein sequence ID" value="TraesCS7B02G129200.1.cds1"/>
    <property type="gene ID" value="TraesCS7B02G129200"/>
</dbReference>
<evidence type="ECO:0000256" key="6">
    <source>
        <dbReference type="ARBA" id="ARBA00023157"/>
    </source>
</evidence>
<organism evidence="11">
    <name type="scientific">Triticum aestivum</name>
    <name type="common">Wheat</name>
    <dbReference type="NCBI Taxonomy" id="4565"/>
    <lineage>
        <taxon>Eukaryota</taxon>
        <taxon>Viridiplantae</taxon>
        <taxon>Streptophyta</taxon>
        <taxon>Embryophyta</taxon>
        <taxon>Tracheophyta</taxon>
        <taxon>Spermatophyta</taxon>
        <taxon>Magnoliopsida</taxon>
        <taxon>Liliopsida</taxon>
        <taxon>Poales</taxon>
        <taxon>Poaceae</taxon>
        <taxon>BOP clade</taxon>
        <taxon>Pooideae</taxon>
        <taxon>Triticodae</taxon>
        <taxon>Triticeae</taxon>
        <taxon>Triticinae</taxon>
        <taxon>Triticum</taxon>
    </lineage>
</organism>
<feature type="domain" description="Peptidase A1" evidence="10">
    <location>
        <begin position="122"/>
        <end position="463"/>
    </location>
</feature>
<dbReference type="AlphaFoldDB" id="A0A3B6SH17"/>
<evidence type="ECO:0000256" key="7">
    <source>
        <dbReference type="PIRSR" id="PIRSR601461-1"/>
    </source>
</evidence>
<reference evidence="11" key="2">
    <citation type="submission" date="2018-10" db="UniProtKB">
        <authorList>
            <consortium name="EnsemblPlants"/>
        </authorList>
    </citation>
    <scope>IDENTIFICATION</scope>
</reference>
<feature type="chain" id="PRO_5043180522" description="Peptidase A1 domain-containing protein" evidence="9">
    <location>
        <begin position="24"/>
        <end position="467"/>
    </location>
</feature>
<dbReference type="FunFam" id="2.40.70.10:FF:000013">
    <property type="entry name" value="Aspartyl protease AED1"/>
    <property type="match status" value="1"/>
</dbReference>
<dbReference type="Gramene" id="TraesCS7B03G0336000.1">
    <property type="protein sequence ID" value="TraesCS7B03G0336000.1.CDS1"/>
    <property type="gene ID" value="TraesCS7B03G0336000"/>
</dbReference>
<evidence type="ECO:0000256" key="1">
    <source>
        <dbReference type="ARBA" id="ARBA00007447"/>
    </source>
</evidence>
<evidence type="ECO:0000256" key="8">
    <source>
        <dbReference type="RuleBase" id="RU000454"/>
    </source>
</evidence>
<dbReference type="RefSeq" id="XP_044431116.1">
    <property type="nucleotide sequence ID" value="XM_044575181.1"/>
</dbReference>
<dbReference type="OrthoDB" id="2747330at2759"/>
<protein>
    <recommendedName>
        <fullName evidence="10">Peptidase A1 domain-containing protein</fullName>
    </recommendedName>
</protein>
<dbReference type="OMA" id="YACISTI"/>
<dbReference type="InterPro" id="IPR001969">
    <property type="entry name" value="Aspartic_peptidase_AS"/>
</dbReference>
<evidence type="ECO:0000256" key="3">
    <source>
        <dbReference type="ARBA" id="ARBA00022729"/>
    </source>
</evidence>
<keyword evidence="6" id="KW-1015">Disulfide bond</keyword>
<dbReference type="InterPro" id="IPR001461">
    <property type="entry name" value="Aspartic_peptidase_A1"/>
</dbReference>
<dbReference type="InterPro" id="IPR032799">
    <property type="entry name" value="TAXi_C"/>
</dbReference>
<dbReference type="PROSITE" id="PS51767">
    <property type="entry name" value="PEPTIDASE_A1"/>
    <property type="match status" value="1"/>
</dbReference>
<dbReference type="PRINTS" id="PR00792">
    <property type="entry name" value="PEPSIN"/>
</dbReference>
<evidence type="ECO:0000256" key="5">
    <source>
        <dbReference type="ARBA" id="ARBA00022801"/>
    </source>
</evidence>
<feature type="active site" evidence="7">
    <location>
        <position position="140"/>
    </location>
</feature>
<dbReference type="GO" id="GO:0006508">
    <property type="term" value="P:proteolysis"/>
    <property type="evidence" value="ECO:0007669"/>
    <property type="project" value="UniProtKB-KW"/>
</dbReference>
<gene>
    <name evidence="11" type="primary">LOC123156974</name>
</gene>
<name>A0A3B6SH17_WHEAT</name>
<dbReference type="KEGG" id="taes:123156974"/>
<evidence type="ECO:0000256" key="9">
    <source>
        <dbReference type="SAM" id="SignalP"/>
    </source>
</evidence>
<dbReference type="InterPro" id="IPR032861">
    <property type="entry name" value="TAXi_N"/>
</dbReference>
<keyword evidence="3 9" id="KW-0732">Signal</keyword>
<dbReference type="GeneID" id="123156974"/>
<dbReference type="Gramene" id="TraesPARA_EIv1.0_2398650.1">
    <property type="protein sequence ID" value="TraesPARA_EIv1.0_2398650.1.CDS1"/>
    <property type="gene ID" value="TraesPARA_EIv1.0_2398650"/>
</dbReference>
<keyword evidence="5 8" id="KW-0378">Hydrolase</keyword>
<dbReference type="PANTHER" id="PTHR13683:SF664">
    <property type="entry name" value="OS05G0203912 PROTEIN"/>
    <property type="match status" value="1"/>
</dbReference>
<dbReference type="InterPro" id="IPR033121">
    <property type="entry name" value="PEPTIDASE_A1"/>
</dbReference>
<dbReference type="Pfam" id="PF14543">
    <property type="entry name" value="TAXi_N"/>
    <property type="match status" value="1"/>
</dbReference>
<feature type="signal peptide" evidence="9">
    <location>
        <begin position="1"/>
        <end position="23"/>
    </location>
</feature>
<evidence type="ECO:0000313" key="12">
    <source>
        <dbReference type="Proteomes" id="UP000019116"/>
    </source>
</evidence>
<reference evidence="11" key="1">
    <citation type="submission" date="2018-08" db="EMBL/GenBank/DDBJ databases">
        <authorList>
            <person name="Rossello M."/>
        </authorList>
    </citation>
    <scope>NUCLEOTIDE SEQUENCE [LARGE SCALE GENOMIC DNA]</scope>
    <source>
        <strain evidence="11">cv. Chinese Spring</strain>
    </source>
</reference>
<dbReference type="STRING" id="4565.A0A3B6SH17"/>
<evidence type="ECO:0000259" key="10">
    <source>
        <dbReference type="PROSITE" id="PS51767"/>
    </source>
</evidence>
<evidence type="ECO:0000256" key="4">
    <source>
        <dbReference type="ARBA" id="ARBA00022750"/>
    </source>
</evidence>
<comment type="similarity">
    <text evidence="1 8">Belongs to the peptidase A1 family.</text>
</comment>
<evidence type="ECO:0000313" key="11">
    <source>
        <dbReference type="EnsemblPlants" id="TraesCS7B02G129200.1.cds1"/>
    </source>
</evidence>
<accession>A0A3B6SH17</accession>
<dbReference type="InterPro" id="IPR021109">
    <property type="entry name" value="Peptidase_aspartic_dom_sf"/>
</dbReference>
<dbReference type="Proteomes" id="UP000019116">
    <property type="component" value="Chromosome 7B"/>
</dbReference>
<dbReference type="SUPFAM" id="SSF50630">
    <property type="entry name" value="Acid proteases"/>
    <property type="match status" value="1"/>
</dbReference>
<sequence>MAAMVSPVLWCALLCCLYSVALGGKEHNFVVVPASSFEPEAACSTSVTSELPNRASVPLAHRHGPCVPSGASGKPSLAERLRRDRARANYIIRKASARTKTLSAGDASVPTFLGDSVDSLEYVVTLGIGTPPVQQTVLIDTGSDLSWVQCAPCNSAQCYPQKDPLFDPSKSSTFAPIPCSTDACKALSADSYDNGCTNATDGGASLCGYAIEYGNHAVTTGVYSTETLTLNAGVSVSNFSFGCGSNQHGPYDKFDGLLGLGGAPESLVSQTSSVYGGTFSYCLPPTSGSAGFLTLGAPSNSTADFLFTPMRHLSPELATFYVVTLTGISVGGTALDIPPAVFSKGMIIDSGTVITGLPKTAYAALRTAFQSAMSQYPLLPPSENGLDTCYNFTGNSSVTVPKVALTFSGGTTVDLSVPSGVLVEGCLAFRGESSDGSSGIIGNVNQRTLELLYDSGRGSVGFRSGAC</sequence>
<dbReference type="Gene3D" id="2.40.70.10">
    <property type="entry name" value="Acid Proteases"/>
    <property type="match status" value="2"/>
</dbReference>
<dbReference type="Gramene" id="TraesCAD_scaffold_043779_01G000300.1">
    <property type="protein sequence ID" value="TraesCAD_scaffold_043779_01G000300.1"/>
    <property type="gene ID" value="TraesCAD_scaffold_043779_01G000300"/>
</dbReference>
<dbReference type="GO" id="GO:0004190">
    <property type="term" value="F:aspartic-type endopeptidase activity"/>
    <property type="evidence" value="ECO:0007669"/>
    <property type="project" value="UniProtKB-KW"/>
</dbReference>
<feature type="active site" evidence="7">
    <location>
        <position position="349"/>
    </location>
</feature>
<dbReference type="FunFam" id="2.40.70.10:FF:000021">
    <property type="entry name" value="Aspartyl protease AED1"/>
    <property type="match status" value="1"/>
</dbReference>
<dbReference type="Gramene" id="TraesWEE_scaffold_047581_01G000300.1">
    <property type="protein sequence ID" value="TraesWEE_scaffold_047581_01G000300.1"/>
    <property type="gene ID" value="TraesWEE_scaffold_047581_01G000300"/>
</dbReference>
<proteinExistence type="inferred from homology"/>
<keyword evidence="12" id="KW-1185">Reference proteome</keyword>
<dbReference type="Pfam" id="PF14541">
    <property type="entry name" value="TAXi_C"/>
    <property type="match status" value="1"/>
</dbReference>
<dbReference type="Gramene" id="TraesCS7B02G129200.1">
    <property type="protein sequence ID" value="TraesCS7B02G129200.1.cds1"/>
    <property type="gene ID" value="TraesCS7B02G129200"/>
</dbReference>
<keyword evidence="4 8" id="KW-0064">Aspartyl protease</keyword>
<evidence type="ECO:0000256" key="2">
    <source>
        <dbReference type="ARBA" id="ARBA00022670"/>
    </source>
</evidence>
<dbReference type="Gramene" id="TraesROB_scaffold_047056_01G000100.1">
    <property type="protein sequence ID" value="TraesROB_scaffold_047056_01G000100.1"/>
    <property type="gene ID" value="TraesROB_scaffold_047056_01G000100"/>
</dbReference>
<keyword evidence="2 8" id="KW-0645">Protease</keyword>
<dbReference type="Gramene" id="TraesCLE_scaffold_040882_01G000300.1">
    <property type="protein sequence ID" value="TraesCLE_scaffold_040882_01G000300.1"/>
    <property type="gene ID" value="TraesCLE_scaffold_040882_01G000300"/>
</dbReference>
<dbReference type="Gramene" id="TraesKAR7B01G0107390.1">
    <property type="protein sequence ID" value="cds.TraesKAR7B01G0107390.1"/>
    <property type="gene ID" value="TraesKAR7B01G0107390"/>
</dbReference>
<dbReference type="SMR" id="A0A3B6SH17"/>